<dbReference type="RefSeq" id="WP_047761819.1">
    <property type="nucleotide sequence ID" value="NZ_CP091510.1"/>
</dbReference>
<accession>A0A0J0YPN7</accession>
<gene>
    <name evidence="1" type="ORF">PL75_10150</name>
</gene>
<dbReference type="EMBL" id="JTDO01000021">
    <property type="protein sequence ID" value="KLT72089.1"/>
    <property type="molecule type" value="Genomic_DNA"/>
</dbReference>
<reference evidence="1 2" key="1">
    <citation type="submission" date="2014-11" db="EMBL/GenBank/DDBJ databases">
        <title>Genome of a novel goose pathogen.</title>
        <authorList>
            <person name="Hansen C.M."/>
            <person name="Hueffer K."/>
            <person name="Choi S.C."/>
        </authorList>
    </citation>
    <scope>NUCLEOTIDE SEQUENCE [LARGE SCALE GENOMIC DNA]</scope>
    <source>
        <strain evidence="1 2">KH1503</strain>
    </source>
</reference>
<protein>
    <submittedName>
        <fullName evidence="1">Uncharacterized protein</fullName>
    </submittedName>
</protein>
<dbReference type="PATRIC" id="fig|1470200.3.peg.1308"/>
<comment type="caution">
    <text evidence="1">The sequence shown here is derived from an EMBL/GenBank/DDBJ whole genome shotgun (WGS) entry which is preliminary data.</text>
</comment>
<dbReference type="Proteomes" id="UP000036027">
    <property type="component" value="Unassembled WGS sequence"/>
</dbReference>
<evidence type="ECO:0000313" key="2">
    <source>
        <dbReference type="Proteomes" id="UP000036027"/>
    </source>
</evidence>
<evidence type="ECO:0000313" key="1">
    <source>
        <dbReference type="EMBL" id="KLT72089.1"/>
    </source>
</evidence>
<sequence length="149" mass="17296">MYESELKFYPCSNIYDHRVMLYLELPETRDDGSAFECSDENDLSVPEAAIEIDAERLMLALAIRSRYADVLSSATIPILIHSKGYGGKIRQDKLEINSASHSNGFWTTAWFINDWTGSWYSFDTDRHWPVEKQYLLKYLEDLLILCGKR</sequence>
<keyword evidence="2" id="KW-1185">Reference proteome</keyword>
<organism evidence="1 2">
    <name type="scientific">Neisseria arctica</name>
    <dbReference type="NCBI Taxonomy" id="1470200"/>
    <lineage>
        <taxon>Bacteria</taxon>
        <taxon>Pseudomonadati</taxon>
        <taxon>Pseudomonadota</taxon>
        <taxon>Betaproteobacteria</taxon>
        <taxon>Neisseriales</taxon>
        <taxon>Neisseriaceae</taxon>
        <taxon>Neisseria</taxon>
    </lineage>
</organism>
<dbReference type="AlphaFoldDB" id="A0A0J0YPN7"/>
<dbReference type="OrthoDB" id="9859232at2"/>
<dbReference type="STRING" id="1470200.PL75_10150"/>
<proteinExistence type="predicted"/>
<name>A0A0J0YPN7_9NEIS</name>